<organism evidence="2 3">
    <name type="scientific">Citrullus colocynthis</name>
    <name type="common">colocynth</name>
    <dbReference type="NCBI Taxonomy" id="252529"/>
    <lineage>
        <taxon>Eukaryota</taxon>
        <taxon>Viridiplantae</taxon>
        <taxon>Streptophyta</taxon>
        <taxon>Embryophyta</taxon>
        <taxon>Tracheophyta</taxon>
        <taxon>Spermatophyta</taxon>
        <taxon>Magnoliopsida</taxon>
        <taxon>eudicotyledons</taxon>
        <taxon>Gunneridae</taxon>
        <taxon>Pentapetalae</taxon>
        <taxon>rosids</taxon>
        <taxon>fabids</taxon>
        <taxon>Cucurbitales</taxon>
        <taxon>Cucurbitaceae</taxon>
        <taxon>Benincaseae</taxon>
        <taxon>Citrullus</taxon>
    </lineage>
</organism>
<name>A0ABP0Y2Q9_9ROSI</name>
<proteinExistence type="predicted"/>
<reference evidence="2 3" key="1">
    <citation type="submission" date="2024-03" db="EMBL/GenBank/DDBJ databases">
        <authorList>
            <person name="Gkanogiannis A."/>
            <person name="Becerra Lopez-Lavalle L."/>
        </authorList>
    </citation>
    <scope>NUCLEOTIDE SEQUENCE [LARGE SCALE GENOMIC DNA]</scope>
</reference>
<sequence length="102" mass="11794">MFLIKKEKERKEKRNRAPFLRKNQCPPPSICPFPHSIFANRAPFFSHSNKRKSLKTPFSNPLKIINNMPSTTDAQCIPNKLSDQTKQSTIITQRECNSSNTF</sequence>
<evidence type="ECO:0000313" key="3">
    <source>
        <dbReference type="Proteomes" id="UP001642487"/>
    </source>
</evidence>
<feature type="compositionally biased region" description="Basic and acidic residues" evidence="1">
    <location>
        <begin position="1"/>
        <end position="12"/>
    </location>
</feature>
<protein>
    <submittedName>
        <fullName evidence="2">Uncharacterized protein</fullName>
    </submittedName>
</protein>
<evidence type="ECO:0000313" key="2">
    <source>
        <dbReference type="EMBL" id="CAK9314717.1"/>
    </source>
</evidence>
<feature type="region of interest" description="Disordered" evidence="1">
    <location>
        <begin position="1"/>
        <end position="23"/>
    </location>
</feature>
<gene>
    <name evidence="2" type="ORF">CITCOLO1_LOCUS6482</name>
</gene>
<keyword evidence="3" id="KW-1185">Reference proteome</keyword>
<evidence type="ECO:0000256" key="1">
    <source>
        <dbReference type="SAM" id="MobiDB-lite"/>
    </source>
</evidence>
<dbReference type="Proteomes" id="UP001642487">
    <property type="component" value="Chromosome 2"/>
</dbReference>
<dbReference type="EMBL" id="OZ021736">
    <property type="protein sequence ID" value="CAK9314717.1"/>
    <property type="molecule type" value="Genomic_DNA"/>
</dbReference>
<accession>A0ABP0Y2Q9</accession>